<dbReference type="AlphaFoldDB" id="A0A0M3JJG6"/>
<gene>
    <name evidence="2" type="ORF">ASIM_LOCUS7549</name>
</gene>
<sequence length="49" mass="5579">MYSPRSSRNFGLHRSKRKIAANFQMNQYRGHTIANSSDSIREPPEIATG</sequence>
<dbReference type="EMBL" id="UYRR01018509">
    <property type="protein sequence ID" value="VDK29452.1"/>
    <property type="molecule type" value="Genomic_DNA"/>
</dbReference>
<proteinExistence type="predicted"/>
<evidence type="ECO:0000256" key="1">
    <source>
        <dbReference type="SAM" id="MobiDB-lite"/>
    </source>
</evidence>
<feature type="region of interest" description="Disordered" evidence="1">
    <location>
        <begin position="30"/>
        <end position="49"/>
    </location>
</feature>
<dbReference type="WBParaSite" id="ASIM_0000778601-mRNA-1">
    <property type="protein sequence ID" value="ASIM_0000778601-mRNA-1"/>
    <property type="gene ID" value="ASIM_0000778601"/>
</dbReference>
<evidence type="ECO:0000313" key="4">
    <source>
        <dbReference type="WBParaSite" id="ASIM_0000778601-mRNA-1"/>
    </source>
</evidence>
<reference evidence="4" key="1">
    <citation type="submission" date="2017-02" db="UniProtKB">
        <authorList>
            <consortium name="WormBaseParasite"/>
        </authorList>
    </citation>
    <scope>IDENTIFICATION</scope>
</reference>
<accession>A0A0M3JJG6</accession>
<reference evidence="2 3" key="2">
    <citation type="submission" date="2018-11" db="EMBL/GenBank/DDBJ databases">
        <authorList>
            <consortium name="Pathogen Informatics"/>
        </authorList>
    </citation>
    <scope>NUCLEOTIDE SEQUENCE [LARGE SCALE GENOMIC DNA]</scope>
</reference>
<evidence type="ECO:0000313" key="2">
    <source>
        <dbReference type="EMBL" id="VDK29452.1"/>
    </source>
</evidence>
<dbReference type="Proteomes" id="UP000267096">
    <property type="component" value="Unassembled WGS sequence"/>
</dbReference>
<organism evidence="4">
    <name type="scientific">Anisakis simplex</name>
    <name type="common">Herring worm</name>
    <dbReference type="NCBI Taxonomy" id="6269"/>
    <lineage>
        <taxon>Eukaryota</taxon>
        <taxon>Metazoa</taxon>
        <taxon>Ecdysozoa</taxon>
        <taxon>Nematoda</taxon>
        <taxon>Chromadorea</taxon>
        <taxon>Rhabditida</taxon>
        <taxon>Spirurina</taxon>
        <taxon>Ascaridomorpha</taxon>
        <taxon>Ascaridoidea</taxon>
        <taxon>Anisakidae</taxon>
        <taxon>Anisakis</taxon>
        <taxon>Anisakis simplex complex</taxon>
    </lineage>
</organism>
<protein>
    <submittedName>
        <fullName evidence="2 4">Uncharacterized protein</fullName>
    </submittedName>
</protein>
<keyword evidence="3" id="KW-1185">Reference proteome</keyword>
<evidence type="ECO:0000313" key="3">
    <source>
        <dbReference type="Proteomes" id="UP000267096"/>
    </source>
</evidence>
<name>A0A0M3JJG6_ANISI</name>
<feature type="compositionally biased region" description="Basic and acidic residues" evidence="1">
    <location>
        <begin position="39"/>
        <end position="49"/>
    </location>
</feature>